<accession>M5TYI7</accession>
<protein>
    <submittedName>
        <fullName evidence="2">Putative secreted protein</fullName>
    </submittedName>
</protein>
<feature type="signal peptide" evidence="1">
    <location>
        <begin position="1"/>
        <end position="32"/>
    </location>
</feature>
<dbReference type="AlphaFoldDB" id="M5TYI7"/>
<dbReference type="EMBL" id="ANOH01000287">
    <property type="protein sequence ID" value="EMI54245.1"/>
    <property type="molecule type" value="Genomic_DNA"/>
</dbReference>
<feature type="chain" id="PRO_5004072686" evidence="1">
    <location>
        <begin position="33"/>
        <end position="396"/>
    </location>
</feature>
<evidence type="ECO:0000256" key="1">
    <source>
        <dbReference type="SAM" id="SignalP"/>
    </source>
</evidence>
<keyword evidence="1" id="KW-0732">Signal</keyword>
<keyword evidence="3" id="KW-1185">Reference proteome</keyword>
<proteinExistence type="predicted"/>
<name>M5TYI7_9BACT</name>
<evidence type="ECO:0000313" key="2">
    <source>
        <dbReference type="EMBL" id="EMI54245.1"/>
    </source>
</evidence>
<comment type="caution">
    <text evidence="2">The sequence shown here is derived from an EMBL/GenBank/DDBJ whole genome shotgun (WGS) entry which is preliminary data.</text>
</comment>
<gene>
    <name evidence="2" type="ORF">RSSM_04316</name>
</gene>
<sequence>MPKTHTNRFLMNHWIAAMVIATMMPAIPNATADGPSLLRMFKRGNKSVESDASKSYNLSEEDGPWMILAHTFVGEGSKERAERLVLEIRRDLQLPAFVYEEDFDFSGNVNPGSPIRTSGGKTPNRRMRYKNEIRYDAHAVLVGEYDSSQHPQIESDLQRVKTANCAVFGDEKEMAAETDYRNPVTAVKALHHQLTKKFGDKKLGAMGNAFLTRNPMLPDDYFRAPQVDSFVRSLNEDKPYNLLTCEGKYTVVVRTFSGFNTIVDGKKEQAFIPNGERLERCGEDANNMVALLRKDGVEAYQFHDRTKSVVTIGSFDSLGRELPNGGFEYSPEILRVMNEYRAFNLDPELAEHVKQKTTQGVPVKCVAERFPFDIQPTPIAVPKVSKRSLYGAAIRR</sequence>
<dbReference type="Proteomes" id="UP000011885">
    <property type="component" value="Unassembled WGS sequence"/>
</dbReference>
<dbReference type="RefSeq" id="WP_008682700.1">
    <property type="nucleotide sequence ID" value="NZ_ANOH01000287.1"/>
</dbReference>
<reference evidence="2 3" key="1">
    <citation type="journal article" date="2013" name="Mar. Genomics">
        <title>Expression of sulfatases in Rhodopirellula baltica and the diversity of sulfatases in the genus Rhodopirellula.</title>
        <authorList>
            <person name="Wegner C.E."/>
            <person name="Richter-Heitmann T."/>
            <person name="Klindworth A."/>
            <person name="Klockow C."/>
            <person name="Richter M."/>
            <person name="Achstetter T."/>
            <person name="Glockner F.O."/>
            <person name="Harder J."/>
        </authorList>
    </citation>
    <scope>NUCLEOTIDE SEQUENCE [LARGE SCALE GENOMIC DNA]</scope>
    <source>
        <strain evidence="2 3">SM41</strain>
    </source>
</reference>
<dbReference type="PATRIC" id="fig|1263870.3.peg.4562"/>
<evidence type="ECO:0000313" key="3">
    <source>
        <dbReference type="Proteomes" id="UP000011885"/>
    </source>
</evidence>
<dbReference type="OrthoDB" id="248327at2"/>
<organism evidence="2 3">
    <name type="scientific">Rhodopirellula sallentina SM41</name>
    <dbReference type="NCBI Taxonomy" id="1263870"/>
    <lineage>
        <taxon>Bacteria</taxon>
        <taxon>Pseudomonadati</taxon>
        <taxon>Planctomycetota</taxon>
        <taxon>Planctomycetia</taxon>
        <taxon>Pirellulales</taxon>
        <taxon>Pirellulaceae</taxon>
        <taxon>Rhodopirellula</taxon>
    </lineage>
</organism>